<dbReference type="AlphaFoldDB" id="A0AAV4T9M9"/>
<sequence>MKGKRFLTWKSWSGNSEASLMTEVSMLTVDTVTSSKKAVSMMLHLGRRWQNRTPIPNSNSKLALLQSTRPNRGPLEDNEQHEEHVGAHAQSCYGEEHDRLRRLSRVTYRPQAFDCLWCRSCRGPCPPARWQLYQRPASERFKSSTLCIFKLQTNIEVTSLA</sequence>
<name>A0AAV4T9M9_CAEEX</name>
<evidence type="ECO:0000313" key="2">
    <source>
        <dbReference type="Proteomes" id="UP001054945"/>
    </source>
</evidence>
<dbReference type="Proteomes" id="UP001054945">
    <property type="component" value="Unassembled WGS sequence"/>
</dbReference>
<protein>
    <submittedName>
        <fullName evidence="1">Uncharacterized protein</fullName>
    </submittedName>
</protein>
<organism evidence="1 2">
    <name type="scientific">Caerostris extrusa</name>
    <name type="common">Bark spider</name>
    <name type="synonym">Caerostris bankana</name>
    <dbReference type="NCBI Taxonomy" id="172846"/>
    <lineage>
        <taxon>Eukaryota</taxon>
        <taxon>Metazoa</taxon>
        <taxon>Ecdysozoa</taxon>
        <taxon>Arthropoda</taxon>
        <taxon>Chelicerata</taxon>
        <taxon>Arachnida</taxon>
        <taxon>Araneae</taxon>
        <taxon>Araneomorphae</taxon>
        <taxon>Entelegynae</taxon>
        <taxon>Araneoidea</taxon>
        <taxon>Araneidae</taxon>
        <taxon>Caerostris</taxon>
    </lineage>
</organism>
<comment type="caution">
    <text evidence="1">The sequence shown here is derived from an EMBL/GenBank/DDBJ whole genome shotgun (WGS) entry which is preliminary data.</text>
</comment>
<reference evidence="1 2" key="1">
    <citation type="submission" date="2021-06" db="EMBL/GenBank/DDBJ databases">
        <title>Caerostris extrusa draft genome.</title>
        <authorList>
            <person name="Kono N."/>
            <person name="Arakawa K."/>
        </authorList>
    </citation>
    <scope>NUCLEOTIDE SEQUENCE [LARGE SCALE GENOMIC DNA]</scope>
</reference>
<gene>
    <name evidence="1" type="ORF">CEXT_604291</name>
</gene>
<evidence type="ECO:0000313" key="1">
    <source>
        <dbReference type="EMBL" id="GIY43288.1"/>
    </source>
</evidence>
<accession>A0AAV4T9M9</accession>
<dbReference type="EMBL" id="BPLR01010953">
    <property type="protein sequence ID" value="GIY43288.1"/>
    <property type="molecule type" value="Genomic_DNA"/>
</dbReference>
<keyword evidence="2" id="KW-1185">Reference proteome</keyword>
<proteinExistence type="predicted"/>